<organism evidence="1 2">
    <name type="scientific">Candidatus Enterousia excrementavium</name>
    <dbReference type="NCBI Taxonomy" id="2840789"/>
    <lineage>
        <taxon>Bacteria</taxon>
        <taxon>Pseudomonadati</taxon>
        <taxon>Pseudomonadota</taxon>
        <taxon>Alphaproteobacteria</taxon>
        <taxon>Candidatus Enterousia</taxon>
    </lineage>
</organism>
<dbReference type="Proteomes" id="UP000721442">
    <property type="component" value="Unassembled WGS sequence"/>
</dbReference>
<accession>A0A940DF87</accession>
<dbReference type="EMBL" id="JADINE010000037">
    <property type="protein sequence ID" value="MBO8407423.1"/>
    <property type="molecule type" value="Genomic_DNA"/>
</dbReference>
<protein>
    <submittedName>
        <fullName evidence="1">Uncharacterized protein</fullName>
    </submittedName>
</protein>
<comment type="caution">
    <text evidence="1">The sequence shown here is derived from an EMBL/GenBank/DDBJ whole genome shotgun (WGS) entry which is preliminary data.</text>
</comment>
<evidence type="ECO:0000313" key="2">
    <source>
        <dbReference type="Proteomes" id="UP000721442"/>
    </source>
</evidence>
<reference evidence="1" key="1">
    <citation type="submission" date="2020-10" db="EMBL/GenBank/DDBJ databases">
        <authorList>
            <person name="Gilroy R."/>
        </authorList>
    </citation>
    <scope>NUCLEOTIDE SEQUENCE</scope>
    <source>
        <strain evidence="1">B1-16210</strain>
    </source>
</reference>
<sequence>MQFQLITNPDTSKSLAYKIARVVYAETGAKSLRVVEALTSMIKNFSVASEHDMEQIISDSNVFEVLKTSSPYHERMFVAPTSCGFQMCLRVAVRMLHGMLPDCCYGATQFHHDNTIPKWATSRGYIADIDGLLFYL</sequence>
<evidence type="ECO:0000313" key="1">
    <source>
        <dbReference type="EMBL" id="MBO8407423.1"/>
    </source>
</evidence>
<dbReference type="AlphaFoldDB" id="A0A940DF87"/>
<name>A0A940DF87_9PROT</name>
<gene>
    <name evidence="1" type="ORF">IAC77_03095</name>
</gene>
<proteinExistence type="predicted"/>
<reference evidence="1" key="2">
    <citation type="journal article" date="2021" name="PeerJ">
        <title>Extensive microbial diversity within the chicken gut microbiome revealed by metagenomics and culture.</title>
        <authorList>
            <person name="Gilroy R."/>
            <person name="Ravi A."/>
            <person name="Getino M."/>
            <person name="Pursley I."/>
            <person name="Horton D.L."/>
            <person name="Alikhan N.F."/>
            <person name="Baker D."/>
            <person name="Gharbi K."/>
            <person name="Hall N."/>
            <person name="Watson M."/>
            <person name="Adriaenssens E.M."/>
            <person name="Foster-Nyarko E."/>
            <person name="Jarju S."/>
            <person name="Secka A."/>
            <person name="Antonio M."/>
            <person name="Oren A."/>
            <person name="Chaudhuri R.R."/>
            <person name="La Ragione R."/>
            <person name="Hildebrand F."/>
            <person name="Pallen M.J."/>
        </authorList>
    </citation>
    <scope>NUCLEOTIDE SEQUENCE</scope>
    <source>
        <strain evidence="1">B1-16210</strain>
    </source>
</reference>